<dbReference type="Pfam" id="PF00145">
    <property type="entry name" value="DNA_methylase"/>
    <property type="match status" value="2"/>
</dbReference>
<comment type="caution">
    <text evidence="7">The sequence shown here is derived from an EMBL/GenBank/DDBJ whole genome shotgun (WGS) entry which is preliminary data.</text>
</comment>
<feature type="active site" evidence="6">
    <location>
        <position position="108"/>
    </location>
</feature>
<dbReference type="GO" id="GO:0044027">
    <property type="term" value="P:negative regulation of gene expression via chromosomal CpG island methylation"/>
    <property type="evidence" value="ECO:0007669"/>
    <property type="project" value="TreeGrafter"/>
</dbReference>
<dbReference type="AlphaFoldDB" id="A0A7X6MVM4"/>
<dbReference type="GO" id="GO:0003886">
    <property type="term" value="F:DNA (cytosine-5-)-methyltransferase activity"/>
    <property type="evidence" value="ECO:0007669"/>
    <property type="project" value="UniProtKB-EC"/>
</dbReference>
<keyword evidence="3 6" id="KW-0808">Transferase</keyword>
<dbReference type="GO" id="GO:0003677">
    <property type="term" value="F:DNA binding"/>
    <property type="evidence" value="ECO:0007669"/>
    <property type="project" value="TreeGrafter"/>
</dbReference>
<dbReference type="PANTHER" id="PTHR10629">
    <property type="entry name" value="CYTOSINE-SPECIFIC METHYLTRANSFERASE"/>
    <property type="match status" value="1"/>
</dbReference>
<keyword evidence="4 6" id="KW-0949">S-adenosyl-L-methionine</keyword>
<evidence type="ECO:0000256" key="2">
    <source>
        <dbReference type="ARBA" id="ARBA00022603"/>
    </source>
</evidence>
<dbReference type="PROSITE" id="PS51679">
    <property type="entry name" value="SAM_MT_C5"/>
    <property type="match status" value="1"/>
</dbReference>
<dbReference type="EC" id="2.1.1.37" evidence="1"/>
<dbReference type="InterPro" id="IPR050390">
    <property type="entry name" value="C5-Methyltransferase"/>
</dbReference>
<evidence type="ECO:0000256" key="3">
    <source>
        <dbReference type="ARBA" id="ARBA00022679"/>
    </source>
</evidence>
<keyword evidence="2 6" id="KW-0489">Methyltransferase</keyword>
<dbReference type="Proteomes" id="UP000518188">
    <property type="component" value="Unassembled WGS sequence"/>
</dbReference>
<dbReference type="Gene3D" id="3.40.50.150">
    <property type="entry name" value="Vaccinia Virus protein VP39"/>
    <property type="match status" value="1"/>
</dbReference>
<dbReference type="PANTHER" id="PTHR10629:SF52">
    <property type="entry name" value="DNA (CYTOSINE-5)-METHYLTRANSFERASE 1"/>
    <property type="match status" value="1"/>
</dbReference>
<proteinExistence type="inferred from homology"/>
<name>A0A7X6MVM4_9MYCO</name>
<evidence type="ECO:0000313" key="7">
    <source>
        <dbReference type="EMBL" id="NKZ15705.1"/>
    </source>
</evidence>
<dbReference type="Gene3D" id="3.90.120.10">
    <property type="entry name" value="DNA Methylase, subunit A, domain 2"/>
    <property type="match status" value="1"/>
</dbReference>
<protein>
    <recommendedName>
        <fullName evidence="1">DNA (cytosine-5-)-methyltransferase</fullName>
        <ecNumber evidence="1">2.1.1.37</ecNumber>
    </recommendedName>
</protein>
<keyword evidence="5" id="KW-0680">Restriction system</keyword>
<dbReference type="GO" id="GO:0009307">
    <property type="term" value="P:DNA restriction-modification system"/>
    <property type="evidence" value="ECO:0007669"/>
    <property type="project" value="UniProtKB-KW"/>
</dbReference>
<dbReference type="InterPro" id="IPR029063">
    <property type="entry name" value="SAM-dependent_MTases_sf"/>
</dbReference>
<dbReference type="SUPFAM" id="SSF53335">
    <property type="entry name" value="S-adenosyl-L-methionine-dependent methyltransferases"/>
    <property type="match status" value="1"/>
</dbReference>
<evidence type="ECO:0000256" key="6">
    <source>
        <dbReference type="PROSITE-ProRule" id="PRU01016"/>
    </source>
</evidence>
<evidence type="ECO:0000313" key="8">
    <source>
        <dbReference type="Proteomes" id="UP000518188"/>
    </source>
</evidence>
<accession>A0A7X6MVM4</accession>
<evidence type="ECO:0000256" key="1">
    <source>
        <dbReference type="ARBA" id="ARBA00011975"/>
    </source>
</evidence>
<gene>
    <name evidence="7" type="ORF">HGA11_32525</name>
</gene>
<organism evidence="7 8">
    <name type="scientific">Mycolicibacterium septicum DSM 44393</name>
    <dbReference type="NCBI Taxonomy" id="1341646"/>
    <lineage>
        <taxon>Bacteria</taxon>
        <taxon>Bacillati</taxon>
        <taxon>Actinomycetota</taxon>
        <taxon>Actinomycetes</taxon>
        <taxon>Mycobacteriales</taxon>
        <taxon>Mycobacteriaceae</taxon>
        <taxon>Mycolicibacterium</taxon>
    </lineage>
</organism>
<reference evidence="7 8" key="1">
    <citation type="submission" date="2020-04" db="EMBL/GenBank/DDBJ databases">
        <title>MicrobeNet Type strains.</title>
        <authorList>
            <person name="Nicholson A.C."/>
        </authorList>
    </citation>
    <scope>NUCLEOTIDE SEQUENCE [LARGE SCALE GENOMIC DNA]</scope>
    <source>
        <strain evidence="7 8">ATCC 700731</strain>
    </source>
</reference>
<dbReference type="InterPro" id="IPR001525">
    <property type="entry name" value="C5_MeTfrase"/>
</dbReference>
<dbReference type="RefSeq" id="WP_081289776.1">
    <property type="nucleotide sequence ID" value="NZ_HG322954.1"/>
</dbReference>
<comment type="similarity">
    <text evidence="6">Belongs to the class I-like SAM-binding methyltransferase superfamily. C5-methyltransferase family.</text>
</comment>
<evidence type="ECO:0000256" key="5">
    <source>
        <dbReference type="ARBA" id="ARBA00022747"/>
    </source>
</evidence>
<dbReference type="EMBL" id="JAAXPJ010000025">
    <property type="protein sequence ID" value="NKZ15705.1"/>
    <property type="molecule type" value="Genomic_DNA"/>
</dbReference>
<sequence length="538" mass="58882">MNIVDAPALTAEQFADIRTALEAEHSDWSPSGQPSGISYTDIFCGFGGSSIGLENAGLQLAMGANHWDLAIATHALNFPNADHVIADVSNYDMRRMPKTDILWASPICTELSPAGGTAAPRTQMSLFLEDEGHVPSAGRDRTRATFWDVVRATEVHRYDMVFVENVVEAARWELFDVWLTAMDTLGYSHQFVSVSSAHIGDDTNPFAPQWRDRMYFLFARKGVKMDEIRPRPLAWCPLCEAVNPAVQAWKRPDRRRIGKYRQQYVYRCPNESCRHSIVEPFVLPAAAAIDWSNLGERIGDRRKALAASTMRRIRAGIEMFAEPTIVATNHGADGDSRSYPVSAAPMPTRSTKIGDGMAVPPMLVPAGGTWNDTAITTDVPMRARTTPDTEGLFTPEPWITVLRNHADATSIADPLATVTTGSGGGGHQALTVPPNATCPQQPPISLVIPFRKGDAKTTREPLHTVATRDSAGLVSGSTIDVADCRFRMLTPREHARAQRFPDTYRAMGNKSEQTMGFGNAVSSNVSQWLGGHAIRLLA</sequence>
<dbReference type="GO" id="GO:0032259">
    <property type="term" value="P:methylation"/>
    <property type="evidence" value="ECO:0007669"/>
    <property type="project" value="UniProtKB-KW"/>
</dbReference>
<evidence type="ECO:0000256" key="4">
    <source>
        <dbReference type="ARBA" id="ARBA00022691"/>
    </source>
</evidence>